<dbReference type="EMBL" id="BONX01000009">
    <property type="protein sequence ID" value="GIG95236.1"/>
    <property type="molecule type" value="Genomic_DNA"/>
</dbReference>
<evidence type="ECO:0000313" key="1">
    <source>
        <dbReference type="EMBL" id="GIG95236.1"/>
    </source>
</evidence>
<organism evidence="1 2">
    <name type="scientific">Plantactinospora mayteni</name>
    <dbReference type="NCBI Taxonomy" id="566021"/>
    <lineage>
        <taxon>Bacteria</taxon>
        <taxon>Bacillati</taxon>
        <taxon>Actinomycetota</taxon>
        <taxon>Actinomycetes</taxon>
        <taxon>Micromonosporales</taxon>
        <taxon>Micromonosporaceae</taxon>
        <taxon>Plantactinospora</taxon>
    </lineage>
</organism>
<comment type="caution">
    <text evidence="1">The sequence shown here is derived from an EMBL/GenBank/DDBJ whole genome shotgun (WGS) entry which is preliminary data.</text>
</comment>
<keyword evidence="2" id="KW-1185">Reference proteome</keyword>
<protein>
    <recommendedName>
        <fullName evidence="3">HEAT repeat domain-containing protein</fullName>
    </recommendedName>
</protein>
<evidence type="ECO:0008006" key="3">
    <source>
        <dbReference type="Google" id="ProtNLM"/>
    </source>
</evidence>
<dbReference type="RefSeq" id="WP_203856844.1">
    <property type="nucleotide sequence ID" value="NZ_BAAAZQ010000019.1"/>
</dbReference>
<sequence>MKFENRLVLKPDYERSELLRVAWDLDWDVVDFRRKEAGALIDIWVTYDGRVEIHFVDDRPIGMRYITLRGEGGASVVAQLMERCDLWSFSEATDRLRIARSRVDKLVAIHAAALTAPKSQDDSLVNAYREFLEDPDAGVRQALTIAAGYVPWPGLLGLVEHLRDHDPVGHVRENARILLEGTGVDFEG</sequence>
<dbReference type="Proteomes" id="UP000621500">
    <property type="component" value="Unassembled WGS sequence"/>
</dbReference>
<accession>A0ABQ4ELY8</accession>
<name>A0ABQ4ELY8_9ACTN</name>
<reference evidence="1 2" key="1">
    <citation type="submission" date="2021-01" db="EMBL/GenBank/DDBJ databases">
        <title>Whole genome shotgun sequence of Plantactinospora mayteni NBRC 109088.</title>
        <authorList>
            <person name="Komaki H."/>
            <person name="Tamura T."/>
        </authorList>
    </citation>
    <scope>NUCLEOTIDE SEQUENCE [LARGE SCALE GENOMIC DNA]</scope>
    <source>
        <strain evidence="1 2">NBRC 109088</strain>
    </source>
</reference>
<gene>
    <name evidence="1" type="ORF">Pma05_18090</name>
</gene>
<evidence type="ECO:0000313" key="2">
    <source>
        <dbReference type="Proteomes" id="UP000621500"/>
    </source>
</evidence>
<proteinExistence type="predicted"/>
<dbReference type="InterPro" id="IPR016024">
    <property type="entry name" value="ARM-type_fold"/>
</dbReference>
<dbReference type="SUPFAM" id="SSF48371">
    <property type="entry name" value="ARM repeat"/>
    <property type="match status" value="1"/>
</dbReference>